<accession>A0ABR0MZI4</accession>
<reference evidence="1 2" key="1">
    <citation type="submission" date="2023-03" db="EMBL/GenBank/DDBJ databases">
        <title>WGS of Gossypium arboreum.</title>
        <authorList>
            <person name="Yu D."/>
        </authorList>
    </citation>
    <scope>NUCLEOTIDE SEQUENCE [LARGE SCALE GENOMIC DNA]</scope>
    <source>
        <tissue evidence="1">Leaf</tissue>
    </source>
</reference>
<protein>
    <submittedName>
        <fullName evidence="1">Uncharacterized protein</fullName>
    </submittedName>
</protein>
<dbReference type="EMBL" id="JARKNE010000011">
    <property type="protein sequence ID" value="KAK5783710.1"/>
    <property type="molecule type" value="Genomic_DNA"/>
</dbReference>
<organism evidence="1 2">
    <name type="scientific">Gossypium arboreum</name>
    <name type="common">Tree cotton</name>
    <name type="synonym">Gossypium nanking</name>
    <dbReference type="NCBI Taxonomy" id="29729"/>
    <lineage>
        <taxon>Eukaryota</taxon>
        <taxon>Viridiplantae</taxon>
        <taxon>Streptophyta</taxon>
        <taxon>Embryophyta</taxon>
        <taxon>Tracheophyta</taxon>
        <taxon>Spermatophyta</taxon>
        <taxon>Magnoliopsida</taxon>
        <taxon>eudicotyledons</taxon>
        <taxon>Gunneridae</taxon>
        <taxon>Pentapetalae</taxon>
        <taxon>rosids</taxon>
        <taxon>malvids</taxon>
        <taxon>Malvales</taxon>
        <taxon>Malvaceae</taxon>
        <taxon>Malvoideae</taxon>
        <taxon>Gossypium</taxon>
    </lineage>
</organism>
<sequence length="72" mass="7533">MGYHSLADGEEVEYVVKSFEGRPKAIEVTSPNGNPIRCSFKFGQSGGSGGSMEGKGKAVTVEVVADVISVVR</sequence>
<proteinExistence type="predicted"/>
<evidence type="ECO:0000313" key="2">
    <source>
        <dbReference type="Proteomes" id="UP001358586"/>
    </source>
</evidence>
<name>A0ABR0MZI4_GOSAR</name>
<dbReference type="Proteomes" id="UP001358586">
    <property type="component" value="Chromosome 11"/>
</dbReference>
<dbReference type="Gene3D" id="2.40.50.140">
    <property type="entry name" value="Nucleic acid-binding proteins"/>
    <property type="match status" value="1"/>
</dbReference>
<comment type="caution">
    <text evidence="1">The sequence shown here is derived from an EMBL/GenBank/DDBJ whole genome shotgun (WGS) entry which is preliminary data.</text>
</comment>
<gene>
    <name evidence="1" type="ORF">PVK06_038223</name>
</gene>
<evidence type="ECO:0000313" key="1">
    <source>
        <dbReference type="EMBL" id="KAK5783710.1"/>
    </source>
</evidence>
<keyword evidence="2" id="KW-1185">Reference proteome</keyword>
<dbReference type="InterPro" id="IPR012340">
    <property type="entry name" value="NA-bd_OB-fold"/>
</dbReference>